<feature type="domain" description="PIN" evidence="7">
    <location>
        <begin position="2"/>
        <end position="121"/>
    </location>
</feature>
<dbReference type="Pfam" id="PF01850">
    <property type="entry name" value="PIN"/>
    <property type="match status" value="1"/>
</dbReference>
<keyword evidence="4 6" id="KW-0378">Hydrolase</keyword>
<comment type="cofactor">
    <cofactor evidence="6">
        <name>Mg(2+)</name>
        <dbReference type="ChEBI" id="CHEBI:18420"/>
    </cofactor>
</comment>
<evidence type="ECO:0000256" key="1">
    <source>
        <dbReference type="ARBA" id="ARBA00022649"/>
    </source>
</evidence>
<keyword evidence="3 6" id="KW-0479">Metal-binding</keyword>
<keyword evidence="2 6" id="KW-0540">Nuclease</keyword>
<evidence type="ECO:0000256" key="3">
    <source>
        <dbReference type="ARBA" id="ARBA00022723"/>
    </source>
</evidence>
<accession>A0ABN3FZA5</accession>
<keyword evidence="1 6" id="KW-1277">Toxin-antitoxin system</keyword>
<dbReference type="EC" id="3.1.-.-" evidence="6"/>
<reference evidence="8 9" key="1">
    <citation type="journal article" date="2019" name="Int. J. Syst. Evol. Microbiol.">
        <title>The Global Catalogue of Microorganisms (GCM) 10K type strain sequencing project: providing services to taxonomists for standard genome sequencing and annotation.</title>
        <authorList>
            <consortium name="The Broad Institute Genomics Platform"/>
            <consortium name="The Broad Institute Genome Sequencing Center for Infectious Disease"/>
            <person name="Wu L."/>
            <person name="Ma J."/>
        </authorList>
    </citation>
    <scope>NUCLEOTIDE SEQUENCE [LARGE SCALE GENOMIC DNA]</scope>
    <source>
        <strain evidence="8 9">JCM 16221</strain>
    </source>
</reference>
<evidence type="ECO:0000313" key="9">
    <source>
        <dbReference type="Proteomes" id="UP001501218"/>
    </source>
</evidence>
<name>A0ABN3FZA5_9PSEU</name>
<dbReference type="RefSeq" id="WP_344128473.1">
    <property type="nucleotide sequence ID" value="NZ_BAAARA010000004.1"/>
</dbReference>
<dbReference type="Gene3D" id="3.40.50.1010">
    <property type="entry name" value="5'-nuclease"/>
    <property type="match status" value="1"/>
</dbReference>
<dbReference type="SUPFAM" id="SSF88723">
    <property type="entry name" value="PIN domain-like"/>
    <property type="match status" value="1"/>
</dbReference>
<evidence type="ECO:0000256" key="6">
    <source>
        <dbReference type="HAMAP-Rule" id="MF_00265"/>
    </source>
</evidence>
<comment type="similarity">
    <text evidence="6">Belongs to the PINc/VapC protein family.</text>
</comment>
<dbReference type="EMBL" id="BAAARA010000004">
    <property type="protein sequence ID" value="GAA2340929.1"/>
    <property type="molecule type" value="Genomic_DNA"/>
</dbReference>
<evidence type="ECO:0000256" key="2">
    <source>
        <dbReference type="ARBA" id="ARBA00022722"/>
    </source>
</evidence>
<dbReference type="CDD" id="cd09874">
    <property type="entry name" value="PIN_MT3492-like"/>
    <property type="match status" value="1"/>
</dbReference>
<dbReference type="HAMAP" id="MF_00265">
    <property type="entry name" value="VapC_Nob1"/>
    <property type="match status" value="1"/>
</dbReference>
<protein>
    <recommendedName>
        <fullName evidence="6">Ribonuclease VapC</fullName>
        <shortName evidence="6">RNase VapC</shortName>
        <ecNumber evidence="6">3.1.-.-</ecNumber>
    </recommendedName>
    <alternativeName>
        <fullName evidence="6">Toxin VapC</fullName>
    </alternativeName>
</protein>
<sequence length="133" mass="14443">MIYLDTAALIKLVRPEAETEALADWLEQRPDVPLVASSLVEVELPRPLRRCAPELMGSVPAIMKRVGVYDIDEVVRATAAAYQDAMLRSLDAIHLATAHAIFGSHLVAFVTYDSRLHEAAEEIGLPVAQPGVG</sequence>
<comment type="function">
    <text evidence="6">Toxic component of a toxin-antitoxin (TA) system. An RNase.</text>
</comment>
<dbReference type="InterPro" id="IPR029060">
    <property type="entry name" value="PIN-like_dom_sf"/>
</dbReference>
<feature type="binding site" evidence="6">
    <location>
        <position position="5"/>
    </location>
    <ligand>
        <name>Mg(2+)</name>
        <dbReference type="ChEBI" id="CHEBI:18420"/>
    </ligand>
</feature>
<dbReference type="InterPro" id="IPR002716">
    <property type="entry name" value="PIN_dom"/>
</dbReference>
<comment type="caution">
    <text evidence="8">The sequence shown here is derived from an EMBL/GenBank/DDBJ whole genome shotgun (WGS) entry which is preliminary data.</text>
</comment>
<gene>
    <name evidence="6" type="primary">vapC</name>
    <name evidence="8" type="ORF">GCM10009854_16720</name>
</gene>
<proteinExistence type="inferred from homology"/>
<evidence type="ECO:0000313" key="8">
    <source>
        <dbReference type="EMBL" id="GAA2340929.1"/>
    </source>
</evidence>
<organism evidence="8 9">
    <name type="scientific">Saccharopolyspora halophila</name>
    <dbReference type="NCBI Taxonomy" id="405551"/>
    <lineage>
        <taxon>Bacteria</taxon>
        <taxon>Bacillati</taxon>
        <taxon>Actinomycetota</taxon>
        <taxon>Actinomycetes</taxon>
        <taxon>Pseudonocardiales</taxon>
        <taxon>Pseudonocardiaceae</taxon>
        <taxon>Saccharopolyspora</taxon>
    </lineage>
</organism>
<dbReference type="Proteomes" id="UP001501218">
    <property type="component" value="Unassembled WGS sequence"/>
</dbReference>
<evidence type="ECO:0000256" key="4">
    <source>
        <dbReference type="ARBA" id="ARBA00022801"/>
    </source>
</evidence>
<evidence type="ECO:0000256" key="5">
    <source>
        <dbReference type="ARBA" id="ARBA00022842"/>
    </source>
</evidence>
<evidence type="ECO:0000259" key="7">
    <source>
        <dbReference type="Pfam" id="PF01850"/>
    </source>
</evidence>
<feature type="binding site" evidence="6">
    <location>
        <position position="91"/>
    </location>
    <ligand>
        <name>Mg(2+)</name>
        <dbReference type="ChEBI" id="CHEBI:18420"/>
    </ligand>
</feature>
<dbReference type="InterPro" id="IPR022907">
    <property type="entry name" value="VapC_family"/>
</dbReference>
<keyword evidence="6" id="KW-0800">Toxin</keyword>
<keyword evidence="9" id="KW-1185">Reference proteome</keyword>
<keyword evidence="5 6" id="KW-0460">Magnesium</keyword>